<feature type="domain" description="NADP transhydrogenase beta-like" evidence="17">
    <location>
        <begin position="12"/>
        <end position="451"/>
    </location>
</feature>
<feature type="transmembrane region" description="Helical" evidence="16">
    <location>
        <begin position="88"/>
        <end position="108"/>
    </location>
</feature>
<keyword evidence="7 15" id="KW-0997">Cell inner membrane</keyword>
<feature type="transmembrane region" description="Helical" evidence="16">
    <location>
        <begin position="114"/>
        <end position="140"/>
    </location>
</feature>
<evidence type="ECO:0000256" key="7">
    <source>
        <dbReference type="ARBA" id="ARBA00022519"/>
    </source>
</evidence>
<evidence type="ECO:0000256" key="5">
    <source>
        <dbReference type="ARBA" id="ARBA00014581"/>
    </source>
</evidence>
<evidence type="ECO:0000259" key="17">
    <source>
        <dbReference type="Pfam" id="PF02233"/>
    </source>
</evidence>
<comment type="catalytic activity">
    <reaction evidence="14 15">
        <text>NAD(+) + NADPH + H(+)(in) = NADH + NADP(+) + H(+)(out)</text>
        <dbReference type="Rhea" id="RHEA:47992"/>
        <dbReference type="ChEBI" id="CHEBI:15378"/>
        <dbReference type="ChEBI" id="CHEBI:57540"/>
        <dbReference type="ChEBI" id="CHEBI:57783"/>
        <dbReference type="ChEBI" id="CHEBI:57945"/>
        <dbReference type="ChEBI" id="CHEBI:58349"/>
        <dbReference type="EC" id="7.1.1.1"/>
    </reaction>
</comment>
<dbReference type="Pfam" id="PF02233">
    <property type="entry name" value="PNTB"/>
    <property type="match status" value="1"/>
</dbReference>
<evidence type="ECO:0000256" key="13">
    <source>
        <dbReference type="ARBA" id="ARBA00023136"/>
    </source>
</evidence>
<reference evidence="18 19" key="1">
    <citation type="journal article" date="2012" name="J. Bacteriol.">
        <title>Complete genome sequence of the anaerobic perchlorate-reducing bacterium Azospira suillum strain PS.</title>
        <authorList>
            <person name="Byrne-Bailey K.G."/>
            <person name="Coates J.D."/>
        </authorList>
    </citation>
    <scope>NUCLEOTIDE SEQUENCE [LARGE SCALE GENOMIC DNA]</scope>
    <source>
        <strain evidence="19">ATCC BAA-33 / DSM 13638 / PS</strain>
    </source>
</reference>
<dbReference type="EMBL" id="CP003153">
    <property type="protein sequence ID" value="AEV27273.1"/>
    <property type="molecule type" value="Genomic_DNA"/>
</dbReference>
<dbReference type="OrthoDB" id="9763786at2"/>
<keyword evidence="8 16" id="KW-0812">Transmembrane</keyword>
<evidence type="ECO:0000256" key="14">
    <source>
        <dbReference type="ARBA" id="ARBA00048202"/>
    </source>
</evidence>
<evidence type="ECO:0000313" key="19">
    <source>
        <dbReference type="Proteomes" id="UP000005633"/>
    </source>
</evidence>
<dbReference type="RefSeq" id="WP_014237953.1">
    <property type="nucleotide sequence ID" value="NC_016616.1"/>
</dbReference>
<dbReference type="Proteomes" id="UP000005633">
    <property type="component" value="Chromosome"/>
</dbReference>
<evidence type="ECO:0000256" key="2">
    <source>
        <dbReference type="ARBA" id="ARBA00004429"/>
    </source>
</evidence>
<dbReference type="GO" id="GO:0008750">
    <property type="term" value="F:proton-translocating NAD(P)+ transhydrogenase activity"/>
    <property type="evidence" value="ECO:0007669"/>
    <property type="project" value="UniProtKB-EC"/>
</dbReference>
<dbReference type="InterPro" id="IPR029035">
    <property type="entry name" value="DHS-like_NAD/FAD-binding_dom"/>
</dbReference>
<gene>
    <name evidence="18" type="ordered locus">Dsui_2937</name>
</gene>
<evidence type="ECO:0000256" key="11">
    <source>
        <dbReference type="ARBA" id="ARBA00022989"/>
    </source>
</evidence>
<keyword evidence="10 15" id="KW-1278">Translocase</keyword>
<evidence type="ECO:0000256" key="8">
    <source>
        <dbReference type="ARBA" id="ARBA00022692"/>
    </source>
</evidence>
<comment type="function">
    <text evidence="1 15">The transhydrogenation between NADH and NADP is coupled to respiration and ATP hydrolysis and functions as a proton pump across the membrane.</text>
</comment>
<dbReference type="AlphaFoldDB" id="G8QGF5"/>
<evidence type="ECO:0000256" key="15">
    <source>
        <dbReference type="PIRNR" id="PIRNR000204"/>
    </source>
</evidence>
<dbReference type="SUPFAM" id="SSF52467">
    <property type="entry name" value="DHS-like NAD/FAD-binding domain"/>
    <property type="match status" value="1"/>
</dbReference>
<evidence type="ECO:0000256" key="16">
    <source>
        <dbReference type="SAM" id="Phobius"/>
    </source>
</evidence>
<feature type="transmembrane region" description="Helical" evidence="16">
    <location>
        <begin position="58"/>
        <end position="76"/>
    </location>
</feature>
<feature type="transmembrane region" description="Helical" evidence="16">
    <location>
        <begin position="34"/>
        <end position="52"/>
    </location>
</feature>
<dbReference type="GO" id="GO:0050661">
    <property type="term" value="F:NADP binding"/>
    <property type="evidence" value="ECO:0007669"/>
    <property type="project" value="InterPro"/>
</dbReference>
<dbReference type="GO" id="GO:0005886">
    <property type="term" value="C:plasma membrane"/>
    <property type="evidence" value="ECO:0007669"/>
    <property type="project" value="UniProtKB-SubCell"/>
</dbReference>
<dbReference type="PIRSF" id="PIRSF000204">
    <property type="entry name" value="PNTB"/>
    <property type="match status" value="1"/>
</dbReference>
<evidence type="ECO:0000256" key="9">
    <source>
        <dbReference type="ARBA" id="ARBA00022857"/>
    </source>
</evidence>
<sequence length="456" mass="47137">MNLPLYVQLPWFLGALLFIVGLKGMSSPASARQGILRAGVGMVVAVAATFLVPDLHNLGLMALALALGTVGAWLSAKKVKMTDMPQMVAIYNGMGGGAAAAIAAVELARGEAHGLVTVTLAVIGALIGAVSFTGSCVAFAKLQGLLKKAYRLPAQNVVNVLLALLVVGLGAVLVLAENAGPGLILAFFALALLLGLVVTLPIGGADMPVVISLFNAFTGLAVGFEGYVLGSPALIIAGIVVGAAGTLLTQLMAKAMNRPISNILFTPISGAAQGGEAIAGSMKELGAIDAAAMMRYAQKVIIVPGYGMAVAHAQHKVWEMTELLEEAGVEVKFAIHPVAGRMPGHMNVLLAEAGVPYDKIFDLEEINAEFGQADVALIIGANDVVNPTARTDKSSPIYGMPILNADQAQNVIVIKRGKGTGYSGVENALFYTDNCRMLYGDAQPMAGEIIQHLKSM</sequence>
<dbReference type="KEGG" id="dsu:Dsui_2937"/>
<feature type="transmembrane region" description="Helical" evidence="16">
    <location>
        <begin position="6"/>
        <end position="22"/>
    </location>
</feature>
<evidence type="ECO:0000256" key="6">
    <source>
        <dbReference type="ARBA" id="ARBA00022475"/>
    </source>
</evidence>
<organism evidence="18 19">
    <name type="scientific">Azospira oryzae (strain ATCC BAA-33 / DSM 13638 / PS)</name>
    <name type="common">Dechlorosoma suillum</name>
    <dbReference type="NCBI Taxonomy" id="640081"/>
    <lineage>
        <taxon>Bacteria</taxon>
        <taxon>Pseudomonadati</taxon>
        <taxon>Pseudomonadota</taxon>
        <taxon>Betaproteobacteria</taxon>
        <taxon>Rhodocyclales</taxon>
        <taxon>Rhodocyclaceae</taxon>
        <taxon>Azospira</taxon>
    </lineage>
</organism>
<dbReference type="EC" id="7.1.1.1" evidence="4 15"/>
<feature type="transmembrane region" description="Helical" evidence="16">
    <location>
        <begin position="234"/>
        <end position="253"/>
    </location>
</feature>
<evidence type="ECO:0000256" key="10">
    <source>
        <dbReference type="ARBA" id="ARBA00022967"/>
    </source>
</evidence>
<feature type="transmembrane region" description="Helical" evidence="16">
    <location>
        <begin position="182"/>
        <end position="202"/>
    </location>
</feature>
<dbReference type="eggNOG" id="COG1282">
    <property type="taxonomic scope" value="Bacteria"/>
</dbReference>
<keyword evidence="6 15" id="KW-1003">Cell membrane</keyword>
<dbReference type="HOGENOM" id="CLU_007866_4_0_4"/>
<feature type="transmembrane region" description="Helical" evidence="16">
    <location>
        <begin position="152"/>
        <end position="176"/>
    </location>
</feature>
<evidence type="ECO:0000256" key="3">
    <source>
        <dbReference type="ARBA" id="ARBA00007919"/>
    </source>
</evidence>
<proteinExistence type="inferred from homology"/>
<dbReference type="Gene3D" id="3.40.50.1220">
    <property type="entry name" value="TPP-binding domain"/>
    <property type="match status" value="1"/>
</dbReference>
<evidence type="ECO:0000313" key="18">
    <source>
        <dbReference type="EMBL" id="AEV27273.1"/>
    </source>
</evidence>
<evidence type="ECO:0000256" key="4">
    <source>
        <dbReference type="ARBA" id="ARBA00012943"/>
    </source>
</evidence>
<dbReference type="InterPro" id="IPR034300">
    <property type="entry name" value="PNTB-like"/>
</dbReference>
<evidence type="ECO:0000256" key="12">
    <source>
        <dbReference type="ARBA" id="ARBA00023027"/>
    </source>
</evidence>
<dbReference type="PANTHER" id="PTHR44758">
    <property type="entry name" value="NAD(P) TRANSHYDROGENASE SUBUNIT BETA"/>
    <property type="match status" value="1"/>
</dbReference>
<dbReference type="PANTHER" id="PTHR44758:SF1">
    <property type="entry name" value="NAD(P) TRANSHYDROGENASE SUBUNIT BETA"/>
    <property type="match status" value="1"/>
</dbReference>
<accession>G8QGF5</accession>
<evidence type="ECO:0000256" key="1">
    <source>
        <dbReference type="ARBA" id="ARBA00003943"/>
    </source>
</evidence>
<protein>
    <recommendedName>
        <fullName evidence="5 15">NAD(P) transhydrogenase subunit beta</fullName>
        <ecNumber evidence="4 15">7.1.1.1</ecNumber>
    </recommendedName>
    <alternativeName>
        <fullName evidence="15">Nicotinamide nucleotide transhydrogenase subunit beta</fullName>
    </alternativeName>
</protein>
<dbReference type="InterPro" id="IPR012136">
    <property type="entry name" value="NADH_DH_b"/>
</dbReference>
<keyword evidence="11 16" id="KW-1133">Transmembrane helix</keyword>
<keyword evidence="12 15" id="KW-0520">NAD</keyword>
<comment type="subcellular location">
    <subcellularLocation>
        <location evidence="2">Cell inner membrane</location>
        <topology evidence="2">Multi-pass membrane protein</topology>
    </subcellularLocation>
</comment>
<keyword evidence="13 15" id="KW-0472">Membrane</keyword>
<dbReference type="STRING" id="640081.Dsui_2937"/>
<comment type="similarity">
    <text evidence="3 15">Belongs to the PNT beta subunit family.</text>
</comment>
<keyword evidence="9 15" id="KW-0521">NADP</keyword>
<name>G8QGF5_AZOOP</name>